<dbReference type="Proteomes" id="UP000009022">
    <property type="component" value="Unassembled WGS sequence"/>
</dbReference>
<dbReference type="AlphaFoldDB" id="B3RZQ1"/>
<dbReference type="FunCoup" id="B3RZQ1">
    <property type="interactions" value="100"/>
</dbReference>
<keyword evidence="2" id="KW-1003">Cell membrane</keyword>
<evidence type="ECO:0000259" key="10">
    <source>
        <dbReference type="PROSITE" id="PS50262"/>
    </source>
</evidence>
<feature type="transmembrane region" description="Helical" evidence="9">
    <location>
        <begin position="181"/>
        <end position="214"/>
    </location>
</feature>
<organism evidence="11 12">
    <name type="scientific">Trichoplax adhaerens</name>
    <name type="common">Trichoplax reptans</name>
    <dbReference type="NCBI Taxonomy" id="10228"/>
    <lineage>
        <taxon>Eukaryota</taxon>
        <taxon>Metazoa</taxon>
        <taxon>Placozoa</taxon>
        <taxon>Uniplacotomia</taxon>
        <taxon>Trichoplacea</taxon>
        <taxon>Trichoplacidae</taxon>
        <taxon>Trichoplax</taxon>
    </lineage>
</organism>
<dbReference type="RefSeq" id="XP_002113406.1">
    <property type="nucleotide sequence ID" value="XM_002113370.1"/>
</dbReference>
<evidence type="ECO:0000256" key="8">
    <source>
        <dbReference type="ARBA" id="ARBA00023224"/>
    </source>
</evidence>
<dbReference type="InterPro" id="IPR000276">
    <property type="entry name" value="GPCR_Rhodpsn"/>
</dbReference>
<keyword evidence="8" id="KW-0807">Transducer</keyword>
<dbReference type="EMBL" id="DS985246">
    <property type="protein sequence ID" value="EDV23880.1"/>
    <property type="molecule type" value="Genomic_DNA"/>
</dbReference>
<sequence length="332" mass="37821">MASILTNESSTFMPTIANNRTRPAPAYVLDPYLIIMTSVGISIIIVNTAFLMIILLYRQLRTTPNVIMCSMSVSSILFALIYLIPRYFPASVDLICKLLPFIGLSLALIINLHQCVISCHRYMAVANPLTHRRHMTKRHIAIILVLVWLLPFISSSIPAIFYQPLNEGFCRVFGYDATPKLIFYSSMYTIFFYLPLSIILFGYIYIHITALILPKDRKLLKRGCWKYRIHRHRRVLIHTAIIIELHALCWVPFITVTIAWYGGFTIPNFRVLAEVLRNIALSYPVINPLVYAYCTSGIRRRILNLIGYESAKRPSTLRSTGLESSLASGVMG</sequence>
<keyword evidence="4 9" id="KW-1133">Transmembrane helix</keyword>
<evidence type="ECO:0000313" key="11">
    <source>
        <dbReference type="EMBL" id="EDV23880.1"/>
    </source>
</evidence>
<dbReference type="GeneID" id="6754619"/>
<dbReference type="HOGENOM" id="CLU_009579_5_0_1"/>
<dbReference type="KEGG" id="tad:TRIADDRAFT_57535"/>
<reference evidence="11 12" key="1">
    <citation type="journal article" date="2008" name="Nature">
        <title>The Trichoplax genome and the nature of placozoans.</title>
        <authorList>
            <person name="Srivastava M."/>
            <person name="Begovic E."/>
            <person name="Chapman J."/>
            <person name="Putnam N.H."/>
            <person name="Hellsten U."/>
            <person name="Kawashima T."/>
            <person name="Kuo A."/>
            <person name="Mitros T."/>
            <person name="Salamov A."/>
            <person name="Carpenter M.L."/>
            <person name="Signorovitch A.Y."/>
            <person name="Moreno M.A."/>
            <person name="Kamm K."/>
            <person name="Grimwood J."/>
            <person name="Schmutz J."/>
            <person name="Shapiro H."/>
            <person name="Grigoriev I.V."/>
            <person name="Buss L.W."/>
            <person name="Schierwater B."/>
            <person name="Dellaporta S.L."/>
            <person name="Rokhsar D.S."/>
        </authorList>
    </citation>
    <scope>NUCLEOTIDE SEQUENCE [LARGE SCALE GENOMIC DNA]</scope>
    <source>
        <strain evidence="11 12">Grell-BS-1999</strain>
    </source>
</reference>
<keyword evidence="12" id="KW-1185">Reference proteome</keyword>
<feature type="transmembrane region" description="Helical" evidence="9">
    <location>
        <begin position="275"/>
        <end position="294"/>
    </location>
</feature>
<dbReference type="InParanoid" id="B3RZQ1"/>
<protein>
    <recommendedName>
        <fullName evidence="10">G-protein coupled receptors family 1 profile domain-containing protein</fullName>
    </recommendedName>
</protein>
<dbReference type="CTD" id="6754619"/>
<comment type="subcellular location">
    <subcellularLocation>
        <location evidence="1">Cell membrane</location>
        <topology evidence="1">Multi-pass membrane protein</topology>
    </subcellularLocation>
</comment>
<dbReference type="SUPFAM" id="SSF81321">
    <property type="entry name" value="Family A G protein-coupled receptor-like"/>
    <property type="match status" value="1"/>
</dbReference>
<evidence type="ECO:0000256" key="1">
    <source>
        <dbReference type="ARBA" id="ARBA00004651"/>
    </source>
</evidence>
<dbReference type="PANTHER" id="PTHR24249:SF372">
    <property type="entry name" value="G-PROTEIN COUPLED RECEPTORS FAMILY 1 PROFILE DOMAIN-CONTAINING PROTEIN"/>
    <property type="match status" value="1"/>
</dbReference>
<dbReference type="InterPro" id="IPR017452">
    <property type="entry name" value="GPCR_Rhodpsn_7TM"/>
</dbReference>
<dbReference type="STRING" id="10228.B3RZQ1"/>
<evidence type="ECO:0000256" key="9">
    <source>
        <dbReference type="SAM" id="Phobius"/>
    </source>
</evidence>
<feature type="transmembrane region" description="Helical" evidence="9">
    <location>
        <begin position="66"/>
        <end position="85"/>
    </location>
</feature>
<dbReference type="PhylomeDB" id="B3RZQ1"/>
<name>B3RZQ1_TRIAD</name>
<evidence type="ECO:0000256" key="6">
    <source>
        <dbReference type="ARBA" id="ARBA00023136"/>
    </source>
</evidence>
<proteinExistence type="predicted"/>
<keyword evidence="6 9" id="KW-0472">Membrane</keyword>
<dbReference type="PANTHER" id="PTHR24249">
    <property type="entry name" value="HISTAMINE RECEPTOR-RELATED G-PROTEIN COUPLED RECEPTOR"/>
    <property type="match status" value="1"/>
</dbReference>
<feature type="transmembrane region" description="Helical" evidence="9">
    <location>
        <begin position="97"/>
        <end position="119"/>
    </location>
</feature>
<feature type="transmembrane region" description="Helical" evidence="9">
    <location>
        <begin position="235"/>
        <end position="263"/>
    </location>
</feature>
<dbReference type="OMA" id="CVISCHR"/>
<dbReference type="eggNOG" id="KOG3656">
    <property type="taxonomic scope" value="Eukaryota"/>
</dbReference>
<evidence type="ECO:0000313" key="12">
    <source>
        <dbReference type="Proteomes" id="UP000009022"/>
    </source>
</evidence>
<dbReference type="PRINTS" id="PR00237">
    <property type="entry name" value="GPCRRHODOPSN"/>
</dbReference>
<feature type="domain" description="G-protein coupled receptors family 1 profile" evidence="10">
    <location>
        <begin position="46"/>
        <end position="291"/>
    </location>
</feature>
<dbReference type="OrthoDB" id="5962705at2759"/>
<evidence type="ECO:0000256" key="3">
    <source>
        <dbReference type="ARBA" id="ARBA00022692"/>
    </source>
</evidence>
<dbReference type="GO" id="GO:0007186">
    <property type="term" value="P:G protein-coupled receptor signaling pathway"/>
    <property type="evidence" value="ECO:0000318"/>
    <property type="project" value="GO_Central"/>
</dbReference>
<evidence type="ECO:0000256" key="7">
    <source>
        <dbReference type="ARBA" id="ARBA00023170"/>
    </source>
</evidence>
<keyword evidence="7" id="KW-0675">Receptor</keyword>
<dbReference type="Pfam" id="PF00001">
    <property type="entry name" value="7tm_1"/>
    <property type="match status" value="1"/>
</dbReference>
<evidence type="ECO:0000256" key="2">
    <source>
        <dbReference type="ARBA" id="ARBA00022475"/>
    </source>
</evidence>
<dbReference type="Gene3D" id="1.20.1070.10">
    <property type="entry name" value="Rhodopsin 7-helix transmembrane proteins"/>
    <property type="match status" value="1"/>
</dbReference>
<dbReference type="CDD" id="cd00637">
    <property type="entry name" value="7tm_classA_rhodopsin-like"/>
    <property type="match status" value="1"/>
</dbReference>
<keyword evidence="3 9" id="KW-0812">Transmembrane</keyword>
<dbReference type="GO" id="GO:0004930">
    <property type="term" value="F:G protein-coupled receptor activity"/>
    <property type="evidence" value="ECO:0000318"/>
    <property type="project" value="GO_Central"/>
</dbReference>
<feature type="transmembrane region" description="Helical" evidence="9">
    <location>
        <begin position="32"/>
        <end position="57"/>
    </location>
</feature>
<evidence type="ECO:0000256" key="5">
    <source>
        <dbReference type="ARBA" id="ARBA00023040"/>
    </source>
</evidence>
<keyword evidence="5" id="KW-0297">G-protein coupled receptor</keyword>
<dbReference type="GO" id="GO:0005886">
    <property type="term" value="C:plasma membrane"/>
    <property type="evidence" value="ECO:0000318"/>
    <property type="project" value="GO_Central"/>
</dbReference>
<gene>
    <name evidence="11" type="ORF">TRIADDRAFT_57535</name>
</gene>
<evidence type="ECO:0000256" key="4">
    <source>
        <dbReference type="ARBA" id="ARBA00022989"/>
    </source>
</evidence>
<feature type="transmembrane region" description="Helical" evidence="9">
    <location>
        <begin position="140"/>
        <end position="161"/>
    </location>
</feature>
<dbReference type="InterPro" id="IPR050569">
    <property type="entry name" value="TAAR"/>
</dbReference>
<dbReference type="PROSITE" id="PS50262">
    <property type="entry name" value="G_PROTEIN_RECEP_F1_2"/>
    <property type="match status" value="1"/>
</dbReference>
<accession>B3RZQ1</accession>